<dbReference type="Proteomes" id="UP000011131">
    <property type="component" value="Chromosome"/>
</dbReference>
<dbReference type="InterPro" id="IPR009826">
    <property type="entry name" value="DNA_circ_N"/>
</dbReference>
<dbReference type="EMBL" id="CP004025">
    <property type="protein sequence ID" value="AGC43253.1"/>
    <property type="molecule type" value="Genomic_DNA"/>
</dbReference>
<name>L7U533_MYXSD</name>
<accession>L7U533</accession>
<organism evidence="2 3">
    <name type="scientific">Myxococcus stipitatus (strain DSM 14675 / JCM 12634 / Mx s8)</name>
    <dbReference type="NCBI Taxonomy" id="1278073"/>
    <lineage>
        <taxon>Bacteria</taxon>
        <taxon>Pseudomonadati</taxon>
        <taxon>Myxococcota</taxon>
        <taxon>Myxococcia</taxon>
        <taxon>Myxococcales</taxon>
        <taxon>Cystobacterineae</taxon>
        <taxon>Myxococcaceae</taxon>
        <taxon>Myxococcus</taxon>
    </lineage>
</organism>
<dbReference type="PATRIC" id="fig|1278073.3.peg.1967"/>
<dbReference type="KEGG" id="msd:MYSTI_01922"/>
<feature type="domain" description="DNA circulation N-terminal" evidence="1">
    <location>
        <begin position="8"/>
        <end position="93"/>
    </location>
</feature>
<dbReference type="Pfam" id="PF07157">
    <property type="entry name" value="DNA_circ_N"/>
    <property type="match status" value="1"/>
</dbReference>
<evidence type="ECO:0000313" key="3">
    <source>
        <dbReference type="Proteomes" id="UP000011131"/>
    </source>
</evidence>
<sequence length="390" mass="42031">MSWRDRMGPASFRGAAFHVESSEHSGGRRGVTHEYPFKDRAYREDLGGSARAFGVDGFVIGAEYMAARDALRAELEKAGPGRLVHPYYGELTVSVDSFKISERTSDGGMARFSIEFVESESKPVQPVARVDAPEQVRASAVAAREAVTAAFLSAYQPGSTPYTPSLSNMLGSATTAVESALSRVQLDTQSAAIQRLRLVRNRDDLAGLARAPGEIVDTVAALLGGFVGAGMSRAVASVYSFAPGVRPPSTTPSRRQEQVNFDTLKAFVQRSVAVRVAELALEENFASYTDAVTARDHVTTMVDEQAEAVTDDAFPALYQLRADVVRALPPPDADLPRLLPMSPVETTPSLVLVYQIYGSLTLEADLVERNSVRNPCFVLAGRQLEVLSDA</sequence>
<evidence type="ECO:0000259" key="1">
    <source>
        <dbReference type="Pfam" id="PF07157"/>
    </source>
</evidence>
<evidence type="ECO:0000313" key="2">
    <source>
        <dbReference type="EMBL" id="AGC43253.1"/>
    </source>
</evidence>
<keyword evidence="3" id="KW-1185">Reference proteome</keyword>
<protein>
    <submittedName>
        <fullName evidence="2">Phage tail/DNA circulation protein</fullName>
    </submittedName>
</protein>
<gene>
    <name evidence="2" type="ordered locus">MYSTI_01922</name>
</gene>
<proteinExistence type="predicted"/>
<dbReference type="OrthoDB" id="378644at2"/>
<dbReference type="STRING" id="1278073.MYSTI_01922"/>
<dbReference type="eggNOG" id="COG4228">
    <property type="taxonomic scope" value="Bacteria"/>
</dbReference>
<dbReference type="AlphaFoldDB" id="L7U533"/>
<reference evidence="2 3" key="1">
    <citation type="journal article" date="2013" name="Genome Announc.">
        <title>Complete genome sequence of Myxococcus stipitatus strain DSM 14675, a fruiting myxobacterium.</title>
        <authorList>
            <person name="Huntley S."/>
            <person name="Kneip S."/>
            <person name="Treuner-Lange A."/>
            <person name="Sogaard-Andersen L."/>
        </authorList>
    </citation>
    <scope>NUCLEOTIDE SEQUENCE [LARGE SCALE GENOMIC DNA]</scope>
    <source>
        <strain evidence="3">DSM 14675 / JCM 12634 / Mx s8</strain>
    </source>
</reference>
<dbReference type="HOGENOM" id="CLU_046832_0_0_7"/>
<dbReference type="RefSeq" id="WP_015347515.1">
    <property type="nucleotide sequence ID" value="NC_020126.1"/>
</dbReference>